<evidence type="ECO:0000313" key="2">
    <source>
        <dbReference type="EMBL" id="KAE8727569.1"/>
    </source>
</evidence>
<dbReference type="GO" id="GO:0016567">
    <property type="term" value="P:protein ubiquitination"/>
    <property type="evidence" value="ECO:0007669"/>
    <property type="project" value="TreeGrafter"/>
</dbReference>
<keyword evidence="1" id="KW-0472">Membrane</keyword>
<evidence type="ECO:0000313" key="3">
    <source>
        <dbReference type="Proteomes" id="UP000436088"/>
    </source>
</evidence>
<feature type="transmembrane region" description="Helical" evidence="1">
    <location>
        <begin position="225"/>
        <end position="248"/>
    </location>
</feature>
<comment type="caution">
    <text evidence="2">The sequence shown here is derived from an EMBL/GenBank/DDBJ whole genome shotgun (WGS) entry which is preliminary data.</text>
</comment>
<feature type="transmembrane region" description="Helical" evidence="1">
    <location>
        <begin position="129"/>
        <end position="150"/>
    </location>
</feature>
<keyword evidence="3" id="KW-1185">Reference proteome</keyword>
<feature type="transmembrane region" description="Helical" evidence="1">
    <location>
        <begin position="53"/>
        <end position="72"/>
    </location>
</feature>
<evidence type="ECO:0000256" key="1">
    <source>
        <dbReference type="SAM" id="Phobius"/>
    </source>
</evidence>
<dbReference type="Proteomes" id="UP000436088">
    <property type="component" value="Unassembled WGS sequence"/>
</dbReference>
<dbReference type="PANTHER" id="PTHR22938">
    <property type="entry name" value="ZINC FINGER PROTEIN 598"/>
    <property type="match status" value="1"/>
</dbReference>
<dbReference type="PANTHER" id="PTHR22938:SF0">
    <property type="entry name" value="E3 UBIQUITIN-PROTEIN LIGASE ZNF598"/>
    <property type="match status" value="1"/>
</dbReference>
<feature type="transmembrane region" description="Helical" evidence="1">
    <location>
        <begin position="254"/>
        <end position="273"/>
    </location>
</feature>
<gene>
    <name evidence="2" type="ORF">F3Y22_tig00005459pilonHSYRG00292</name>
</gene>
<sequence length="1032" mass="116260">MNTEAGSRCEDDTVYESLIAVLSDANGFVRATPRAHVGSNQLWTSCCKAVDSGWLVVIRFASFVIMATFLSWDTVQWDASIFVYYTEWQVPVCALIIVAPSVLALHVISKVKTDPLFLNDLWKPQWRKLNPCWLLFYRAFAFICMSRILFEVVVLEGGAFAFYFYTQWTFALVMIYFALGTVFSAYGCWVCLNTPLPENGDRDVFLRGDVEENGRYAQDEFQQSAYANYISGAVILTDIVFWCVLVPFLSKSSLGLNMLMGSMHSLNAVSLILDTLLNSLWSCLYVVFQWVLHASGFTWWPYPFLELNTPWAPLWYFALALVHIPCYGMYALIVKAKNSILPKLFPRAFSGLPTVIGTCVPRAFLVSASSATIAAAASARLNPMSSSLRRLYSELTSFCLISYSLILYARMMITKSLVVQALGDYTRNINDLSLFPSQARVGRTGSYWHHDDTQAFFNDVDYYKVIKAMSRLSCNVCDRSQDRVKRRGNFRNIEHLKGHLFHMHRLVMCSLCLQGRKVFISEQKLFSGAQLNRHINTGNSEVDGTDPQSIIHVIYAKGTEVFLVANTSISRVSSRGRCRVFGYFRFTVIEAGSYCGRRGFMVKWNPEKCLLQIHFRQDHYLCEHEACLAKMFIVFWSVAELKRHNTIEHGGRTSPAQRNDAFQDSSTSQAWLATGSRPMEASSSSSQTTNIADSSSVVTEIFCAGIAQLGERQTEDLKVACSIHAHRIIAFLFFTFSPSLEWANNNGQSAALFLIPKSFIQSKTIVFIVLYGFHKPSRSKIIPQNVMFSVGKGQALTASLAFMSTWSNHSLNIKNHEYKASLSLMGLFLALIGDVSAHHVASLKASRCLHKSVELPPPPYEIYPMDQVASVLVMRIPPLCFNELQNFFALSGDDNQKAALTDDDIATSIRSIFNLIFIWLQGVPGVYRGFDQMLAARDTTFHFPSEEAAITLEDVAYQLGVPINGALMVAQNMYDPTMLIYQVFEKLPPSDVMRGYRMMRTWLEFEFQVTGDSTDAKVNTSRAFLLDSSDFM</sequence>
<organism evidence="2 3">
    <name type="scientific">Hibiscus syriacus</name>
    <name type="common">Rose of Sharon</name>
    <dbReference type="NCBI Taxonomy" id="106335"/>
    <lineage>
        <taxon>Eukaryota</taxon>
        <taxon>Viridiplantae</taxon>
        <taxon>Streptophyta</taxon>
        <taxon>Embryophyta</taxon>
        <taxon>Tracheophyta</taxon>
        <taxon>Spermatophyta</taxon>
        <taxon>Magnoliopsida</taxon>
        <taxon>eudicotyledons</taxon>
        <taxon>Gunneridae</taxon>
        <taxon>Pentapetalae</taxon>
        <taxon>rosids</taxon>
        <taxon>malvids</taxon>
        <taxon>Malvales</taxon>
        <taxon>Malvaceae</taxon>
        <taxon>Malvoideae</taxon>
        <taxon>Hibiscus</taxon>
    </lineage>
</organism>
<dbReference type="EMBL" id="VEPZ02000307">
    <property type="protein sequence ID" value="KAE8727569.1"/>
    <property type="molecule type" value="Genomic_DNA"/>
</dbReference>
<feature type="transmembrane region" description="Helical" evidence="1">
    <location>
        <begin position="88"/>
        <end position="108"/>
    </location>
</feature>
<reference evidence="2" key="1">
    <citation type="submission" date="2019-09" db="EMBL/GenBank/DDBJ databases">
        <title>Draft genome information of white flower Hibiscus syriacus.</title>
        <authorList>
            <person name="Kim Y.-M."/>
        </authorList>
    </citation>
    <scope>NUCLEOTIDE SEQUENCE [LARGE SCALE GENOMIC DNA]</scope>
    <source>
        <strain evidence="2">YM2019G1</strain>
    </source>
</reference>
<keyword evidence="1" id="KW-0812">Transmembrane</keyword>
<feature type="transmembrane region" description="Helical" evidence="1">
    <location>
        <begin position="314"/>
        <end position="334"/>
    </location>
</feature>
<dbReference type="GO" id="GO:0072344">
    <property type="term" value="P:rescue of stalled ribosome"/>
    <property type="evidence" value="ECO:0007669"/>
    <property type="project" value="InterPro"/>
</dbReference>
<protein>
    <submittedName>
        <fullName evidence="2">Uncharacterized protein</fullName>
    </submittedName>
</protein>
<dbReference type="InterPro" id="IPR044288">
    <property type="entry name" value="ZNF598/HEL2"/>
</dbReference>
<dbReference type="GO" id="GO:0061630">
    <property type="term" value="F:ubiquitin protein ligase activity"/>
    <property type="evidence" value="ECO:0007669"/>
    <property type="project" value="InterPro"/>
</dbReference>
<accession>A0A6A3CKE8</accession>
<feature type="transmembrane region" description="Helical" evidence="1">
    <location>
        <begin position="280"/>
        <end position="302"/>
    </location>
</feature>
<feature type="transmembrane region" description="Helical" evidence="1">
    <location>
        <begin position="170"/>
        <end position="192"/>
    </location>
</feature>
<dbReference type="AlphaFoldDB" id="A0A6A3CKE8"/>
<name>A0A6A3CKE8_HIBSY</name>
<dbReference type="GO" id="GO:0043022">
    <property type="term" value="F:ribosome binding"/>
    <property type="evidence" value="ECO:0007669"/>
    <property type="project" value="TreeGrafter"/>
</dbReference>
<feature type="transmembrane region" description="Helical" evidence="1">
    <location>
        <begin position="391"/>
        <end position="409"/>
    </location>
</feature>
<keyword evidence="1" id="KW-1133">Transmembrane helix</keyword>
<proteinExistence type="predicted"/>